<keyword evidence="8" id="KW-0378">Hydrolase</keyword>
<evidence type="ECO:0000256" key="4">
    <source>
        <dbReference type="ARBA" id="ARBA00022824"/>
    </source>
</evidence>
<dbReference type="PANTHER" id="PTHR48182">
    <property type="entry name" value="PROTEIN SERAC1"/>
    <property type="match status" value="1"/>
</dbReference>
<evidence type="ECO:0000256" key="2">
    <source>
        <dbReference type="ARBA" id="ARBA00004240"/>
    </source>
</evidence>
<reference evidence="8" key="1">
    <citation type="journal article" date="2023" name="Mol. Phylogenet. Evol.">
        <title>Genome-scale phylogeny and comparative genomics of the fungal order Sordariales.</title>
        <authorList>
            <person name="Hensen N."/>
            <person name="Bonometti L."/>
            <person name="Westerberg I."/>
            <person name="Brannstrom I.O."/>
            <person name="Guillou S."/>
            <person name="Cros-Aarteil S."/>
            <person name="Calhoun S."/>
            <person name="Haridas S."/>
            <person name="Kuo A."/>
            <person name="Mondo S."/>
            <person name="Pangilinan J."/>
            <person name="Riley R."/>
            <person name="LaButti K."/>
            <person name="Andreopoulos B."/>
            <person name="Lipzen A."/>
            <person name="Chen C."/>
            <person name="Yan M."/>
            <person name="Daum C."/>
            <person name="Ng V."/>
            <person name="Clum A."/>
            <person name="Steindorff A."/>
            <person name="Ohm R.A."/>
            <person name="Martin F."/>
            <person name="Silar P."/>
            <person name="Natvig D.O."/>
            <person name="Lalanne C."/>
            <person name="Gautier V."/>
            <person name="Ament-Velasquez S.L."/>
            <person name="Kruys A."/>
            <person name="Hutchinson M.I."/>
            <person name="Powell A.J."/>
            <person name="Barry K."/>
            <person name="Miller A.N."/>
            <person name="Grigoriev I.V."/>
            <person name="Debuchy R."/>
            <person name="Gladieux P."/>
            <person name="Hiltunen Thoren M."/>
            <person name="Johannesson H."/>
        </authorList>
    </citation>
    <scope>NUCLEOTIDE SEQUENCE</scope>
    <source>
        <strain evidence="8">CBS 141.50</strain>
    </source>
</reference>
<dbReference type="GO" id="GO:0016787">
    <property type="term" value="F:hydrolase activity"/>
    <property type="evidence" value="ECO:0007669"/>
    <property type="project" value="UniProtKB-KW"/>
</dbReference>
<evidence type="ECO:0000259" key="7">
    <source>
        <dbReference type="Pfam" id="PF00561"/>
    </source>
</evidence>
<keyword evidence="9" id="KW-1185">Reference proteome</keyword>
<dbReference type="Proteomes" id="UP001302676">
    <property type="component" value="Unassembled WGS sequence"/>
</dbReference>
<evidence type="ECO:0000256" key="3">
    <source>
        <dbReference type="ARBA" id="ARBA00004370"/>
    </source>
</evidence>
<reference evidence="8" key="2">
    <citation type="submission" date="2023-05" db="EMBL/GenBank/DDBJ databases">
        <authorList>
            <consortium name="Lawrence Berkeley National Laboratory"/>
            <person name="Steindorff A."/>
            <person name="Hensen N."/>
            <person name="Bonometti L."/>
            <person name="Westerberg I."/>
            <person name="Brannstrom I.O."/>
            <person name="Guillou S."/>
            <person name="Cros-Aarteil S."/>
            <person name="Calhoun S."/>
            <person name="Haridas S."/>
            <person name="Kuo A."/>
            <person name="Mondo S."/>
            <person name="Pangilinan J."/>
            <person name="Riley R."/>
            <person name="Labutti K."/>
            <person name="Andreopoulos B."/>
            <person name="Lipzen A."/>
            <person name="Chen C."/>
            <person name="Yanf M."/>
            <person name="Daum C."/>
            <person name="Ng V."/>
            <person name="Clum A."/>
            <person name="Ohm R."/>
            <person name="Martin F."/>
            <person name="Silar P."/>
            <person name="Natvig D."/>
            <person name="Lalanne C."/>
            <person name="Gautier V."/>
            <person name="Ament-Velasquez S.L."/>
            <person name="Kruys A."/>
            <person name="Hutchinson M.I."/>
            <person name="Powell A.J."/>
            <person name="Barry K."/>
            <person name="Miller A.N."/>
            <person name="Grigoriev I.V."/>
            <person name="Debuchy R."/>
            <person name="Gladieux P."/>
            <person name="Thoren M.H."/>
            <person name="Johannesson H."/>
        </authorList>
    </citation>
    <scope>NUCLEOTIDE SEQUENCE</scope>
    <source>
        <strain evidence="8">CBS 141.50</strain>
    </source>
</reference>
<dbReference type="InterPro" id="IPR052374">
    <property type="entry name" value="SERAC1"/>
</dbReference>
<dbReference type="EMBL" id="MU853579">
    <property type="protein sequence ID" value="KAK4144168.1"/>
    <property type="molecule type" value="Genomic_DNA"/>
</dbReference>
<sequence length="269" mass="29980">MASISDDEHLQLAPLYKKPFPQRNTSLAFIQNKLRRLSGSSSGGSILSTVDIKGPLGLNLLHEPSEPRIDFIFIHGLFGGSRKTWSYSQEPGMFWPKEWLPNGVGFGHVRLHSYGYNSDGSRRESSLTVHDFAQALLADIHNSPELRKNGDTPIVFVAHSMGGLVVKKAYLLAVNDPIYKSVGHRIHTMYFLGTPHRGADSVQIARIIRYSAGYRNKGYLDDLVPGSGTLNQINDEFRHVCSNVRLWSFFEGVPTAFGPLSEPKPTQQF</sequence>
<dbReference type="GO" id="GO:0005783">
    <property type="term" value="C:endoplasmic reticulum"/>
    <property type="evidence" value="ECO:0007669"/>
    <property type="project" value="UniProtKB-SubCell"/>
</dbReference>
<dbReference type="PANTHER" id="PTHR48182:SF2">
    <property type="entry name" value="PROTEIN SERAC1"/>
    <property type="match status" value="1"/>
</dbReference>
<dbReference type="Pfam" id="PF00561">
    <property type="entry name" value="Abhydrolase_1"/>
    <property type="match status" value="1"/>
</dbReference>
<dbReference type="GeneID" id="87817121"/>
<dbReference type="InterPro" id="IPR000073">
    <property type="entry name" value="AB_hydrolase_1"/>
</dbReference>
<keyword evidence="5" id="KW-0496">Mitochondrion</keyword>
<dbReference type="GO" id="GO:0016020">
    <property type="term" value="C:membrane"/>
    <property type="evidence" value="ECO:0007669"/>
    <property type="project" value="UniProtKB-SubCell"/>
</dbReference>
<evidence type="ECO:0000256" key="6">
    <source>
        <dbReference type="ARBA" id="ARBA00023136"/>
    </source>
</evidence>
<dbReference type="RefSeq" id="XP_062637539.1">
    <property type="nucleotide sequence ID" value="XM_062780508.1"/>
</dbReference>
<evidence type="ECO:0000313" key="9">
    <source>
        <dbReference type="Proteomes" id="UP001302676"/>
    </source>
</evidence>
<organism evidence="8 9">
    <name type="scientific">Dichotomopilus funicola</name>
    <dbReference type="NCBI Taxonomy" id="1934379"/>
    <lineage>
        <taxon>Eukaryota</taxon>
        <taxon>Fungi</taxon>
        <taxon>Dikarya</taxon>
        <taxon>Ascomycota</taxon>
        <taxon>Pezizomycotina</taxon>
        <taxon>Sordariomycetes</taxon>
        <taxon>Sordariomycetidae</taxon>
        <taxon>Sordariales</taxon>
        <taxon>Chaetomiaceae</taxon>
        <taxon>Dichotomopilus</taxon>
    </lineage>
</organism>
<dbReference type="Gene3D" id="3.40.50.1820">
    <property type="entry name" value="alpha/beta hydrolase"/>
    <property type="match status" value="1"/>
</dbReference>
<evidence type="ECO:0000256" key="5">
    <source>
        <dbReference type="ARBA" id="ARBA00023128"/>
    </source>
</evidence>
<comment type="subcellular location">
    <subcellularLocation>
        <location evidence="2">Endoplasmic reticulum</location>
    </subcellularLocation>
    <subcellularLocation>
        <location evidence="3">Membrane</location>
    </subcellularLocation>
    <subcellularLocation>
        <location evidence="1">Mitochondrion</location>
    </subcellularLocation>
</comment>
<evidence type="ECO:0000313" key="8">
    <source>
        <dbReference type="EMBL" id="KAK4144168.1"/>
    </source>
</evidence>
<gene>
    <name evidence="8" type="ORF">C8A04DRAFT_28070</name>
</gene>
<keyword evidence="4" id="KW-0256">Endoplasmic reticulum</keyword>
<dbReference type="GO" id="GO:0005739">
    <property type="term" value="C:mitochondrion"/>
    <property type="evidence" value="ECO:0007669"/>
    <property type="project" value="UniProtKB-SubCell"/>
</dbReference>
<accession>A0AAN6V3F2</accession>
<comment type="caution">
    <text evidence="8">The sequence shown here is derived from an EMBL/GenBank/DDBJ whole genome shotgun (WGS) entry which is preliminary data.</text>
</comment>
<name>A0AAN6V3F2_9PEZI</name>
<dbReference type="InterPro" id="IPR029058">
    <property type="entry name" value="AB_hydrolase_fold"/>
</dbReference>
<evidence type="ECO:0000256" key="1">
    <source>
        <dbReference type="ARBA" id="ARBA00004173"/>
    </source>
</evidence>
<dbReference type="AlphaFoldDB" id="A0AAN6V3F2"/>
<protein>
    <submittedName>
        <fullName evidence="8">Alpha/Beta hydrolase protein</fullName>
    </submittedName>
</protein>
<keyword evidence="6" id="KW-0472">Membrane</keyword>
<proteinExistence type="predicted"/>
<feature type="domain" description="AB hydrolase-1" evidence="7">
    <location>
        <begin position="71"/>
        <end position="221"/>
    </location>
</feature>
<dbReference type="SUPFAM" id="SSF53474">
    <property type="entry name" value="alpha/beta-Hydrolases"/>
    <property type="match status" value="1"/>
</dbReference>